<evidence type="ECO:0000256" key="14">
    <source>
        <dbReference type="RuleBase" id="RU363127"/>
    </source>
</evidence>
<evidence type="ECO:0000313" key="16">
    <source>
        <dbReference type="WBParaSite" id="PSAMB.scaffold2272size24185.g17087.t1"/>
    </source>
</evidence>
<dbReference type="Gene3D" id="3.90.550.10">
    <property type="entry name" value="Spore Coat Polysaccharide Biosynthesis Protein SpsA, Chain A"/>
    <property type="match status" value="1"/>
</dbReference>
<protein>
    <recommendedName>
        <fullName evidence="3 14">Galactosylgalactosylxylosylprotein 3-beta-glucuronosyltransferase</fullName>
        <ecNumber evidence="3 14">2.4.1.135</ecNumber>
    </recommendedName>
</protein>
<dbReference type="PANTHER" id="PTHR10896:SF30">
    <property type="entry name" value="GALACTOSYLGALACTOSYLXYLOSYLPROTEIN 3-BETA-GLUCURONOSYLTRANSFERASE"/>
    <property type="match status" value="1"/>
</dbReference>
<dbReference type="InterPro" id="IPR005027">
    <property type="entry name" value="Glyco_trans_43"/>
</dbReference>
<evidence type="ECO:0000256" key="13">
    <source>
        <dbReference type="PIRSR" id="PIRSR605027-4"/>
    </source>
</evidence>
<keyword evidence="14" id="KW-0333">Golgi apparatus</keyword>
<evidence type="ECO:0000256" key="5">
    <source>
        <dbReference type="ARBA" id="ARBA00022692"/>
    </source>
</evidence>
<comment type="catalytic activity">
    <reaction evidence="10 14">
        <text>3-O-(beta-D-galactosyl-(1-&gt;3)-beta-D-galactosyl-(1-&gt;4)-beta-D-xylosyl)-L-seryl-[protein] + UDP-alpha-D-glucuronate = 3-O-(beta-D-GlcA-(1-&gt;3)-beta-D-Gal-(1-&gt;3)-beta-D-Gal-(1-&gt;4)-beta-D-Xyl)-L-seryl-[protein] + UDP + H(+)</text>
        <dbReference type="Rhea" id="RHEA:24168"/>
        <dbReference type="Rhea" id="RHEA-COMP:12571"/>
        <dbReference type="Rhea" id="RHEA-COMP:12573"/>
        <dbReference type="ChEBI" id="CHEBI:15378"/>
        <dbReference type="ChEBI" id="CHEBI:58052"/>
        <dbReference type="ChEBI" id="CHEBI:58223"/>
        <dbReference type="ChEBI" id="CHEBI:132090"/>
        <dbReference type="ChEBI" id="CHEBI:132093"/>
        <dbReference type="EC" id="2.4.1.135"/>
    </reaction>
</comment>
<dbReference type="Proteomes" id="UP000887566">
    <property type="component" value="Unplaced"/>
</dbReference>
<evidence type="ECO:0000256" key="8">
    <source>
        <dbReference type="ARBA" id="ARBA00023136"/>
    </source>
</evidence>
<keyword evidence="9" id="KW-0325">Glycoprotein</keyword>
<dbReference type="Pfam" id="PF03360">
    <property type="entry name" value="Glyco_transf_43"/>
    <property type="match status" value="1"/>
</dbReference>
<evidence type="ECO:0000256" key="10">
    <source>
        <dbReference type="ARBA" id="ARBA00047979"/>
    </source>
</evidence>
<dbReference type="InterPro" id="IPR029044">
    <property type="entry name" value="Nucleotide-diphossugar_trans"/>
</dbReference>
<dbReference type="SUPFAM" id="SSF53448">
    <property type="entry name" value="Nucleotide-diphospho-sugar transferases"/>
    <property type="match status" value="1"/>
</dbReference>
<keyword evidence="5" id="KW-0812">Transmembrane</keyword>
<keyword evidence="6 14" id="KW-0735">Signal-anchor</keyword>
<evidence type="ECO:0000256" key="9">
    <source>
        <dbReference type="ARBA" id="ARBA00023180"/>
    </source>
</evidence>
<comment type="subcellular location">
    <subcellularLocation>
        <location evidence="14">Golgi apparatus membrane</location>
        <topology evidence="14">Single-pass type II membrane protein</topology>
    </subcellularLocation>
    <subcellularLocation>
        <location evidence="1">Membrane</location>
        <topology evidence="1">Single-pass type II membrane protein</topology>
    </subcellularLocation>
</comment>
<dbReference type="EC" id="2.4.1.135" evidence="3 14"/>
<feature type="active site" description="Proton donor/acceptor" evidence="11">
    <location>
        <position position="175"/>
    </location>
</feature>
<sequence length="222" mass="25188">MADLTRFSQTLRLVPKVHWIVVEDSSSRSENIELLLSRSTISHTLLWRKTPPHYPGKGWLPRSYALDFIRNHFRDQKDISAVVFFGDDDNAYDLRLFTDYIRHVDSVGVWAVGLVGGAIVEAPKVDNGTVIGWNVLYAPRRKFATDMAGFAVHLNLILSTNATFGPFCRRKSAPETCFLEQLGITLKDLKPFGFDNDRKEILVWHTKTRNSGTKGDNYGFVV</sequence>
<evidence type="ECO:0000256" key="3">
    <source>
        <dbReference type="ARBA" id="ARBA00012641"/>
    </source>
</evidence>
<feature type="binding site" evidence="12">
    <location>
        <position position="89"/>
    </location>
    <ligand>
        <name>Mn(2+)</name>
        <dbReference type="ChEBI" id="CHEBI:29035"/>
    </ligand>
</feature>
<keyword evidence="15" id="KW-1185">Reference proteome</keyword>
<keyword evidence="4 14" id="KW-0808">Transferase</keyword>
<name>A0A914VQL5_9BILA</name>
<comment type="similarity">
    <text evidence="2 14">Belongs to the glycosyltransferase 43 family.</text>
</comment>
<organism evidence="15 16">
    <name type="scientific">Plectus sambesii</name>
    <dbReference type="NCBI Taxonomy" id="2011161"/>
    <lineage>
        <taxon>Eukaryota</taxon>
        <taxon>Metazoa</taxon>
        <taxon>Ecdysozoa</taxon>
        <taxon>Nematoda</taxon>
        <taxon>Chromadorea</taxon>
        <taxon>Plectida</taxon>
        <taxon>Plectina</taxon>
        <taxon>Plectoidea</taxon>
        <taxon>Plectidae</taxon>
        <taxon>Plectus</taxon>
    </lineage>
</organism>
<keyword evidence="8" id="KW-0472">Membrane</keyword>
<evidence type="ECO:0000256" key="7">
    <source>
        <dbReference type="ARBA" id="ARBA00022989"/>
    </source>
</evidence>
<dbReference type="GO" id="GO:0015018">
    <property type="term" value="F:galactosylgalactosylxylosylprotein 3-beta-glucuronosyltransferase activity"/>
    <property type="evidence" value="ECO:0007669"/>
    <property type="project" value="UniProtKB-UniRule"/>
</dbReference>
<accession>A0A914VQL5</accession>
<comment type="cofactor">
    <cofactor evidence="12 14">
        <name>Mn(2+)</name>
        <dbReference type="ChEBI" id="CHEBI:29035"/>
    </cofactor>
</comment>
<dbReference type="GO" id="GO:0050650">
    <property type="term" value="P:chondroitin sulfate proteoglycan biosynthetic process"/>
    <property type="evidence" value="ECO:0007669"/>
    <property type="project" value="TreeGrafter"/>
</dbReference>
<proteinExistence type="inferred from homology"/>
<evidence type="ECO:0000256" key="1">
    <source>
        <dbReference type="ARBA" id="ARBA00004606"/>
    </source>
</evidence>
<keyword evidence="12 14" id="KW-0479">Metal-binding</keyword>
<dbReference type="GO" id="GO:0000139">
    <property type="term" value="C:Golgi membrane"/>
    <property type="evidence" value="ECO:0007669"/>
    <property type="project" value="UniProtKB-SubCell"/>
</dbReference>
<feature type="site" description="Interaction with galactose moiety of substrate glycoprotein" evidence="13">
    <location>
        <position position="121"/>
    </location>
</feature>
<evidence type="ECO:0000256" key="2">
    <source>
        <dbReference type="ARBA" id="ARBA00007706"/>
    </source>
</evidence>
<keyword evidence="12 14" id="KW-0464">Manganese</keyword>
<comment type="pathway">
    <text evidence="14">Protein modification; protein glycosylation.</text>
</comment>
<reference evidence="16" key="1">
    <citation type="submission" date="2022-11" db="UniProtKB">
        <authorList>
            <consortium name="WormBaseParasite"/>
        </authorList>
    </citation>
    <scope>IDENTIFICATION</scope>
</reference>
<evidence type="ECO:0000256" key="4">
    <source>
        <dbReference type="ARBA" id="ARBA00022679"/>
    </source>
</evidence>
<keyword evidence="7" id="KW-1133">Transmembrane helix</keyword>
<evidence type="ECO:0000256" key="11">
    <source>
        <dbReference type="PIRSR" id="PIRSR605027-1"/>
    </source>
</evidence>
<dbReference type="GO" id="GO:0046872">
    <property type="term" value="F:metal ion binding"/>
    <property type="evidence" value="ECO:0007669"/>
    <property type="project" value="UniProtKB-KW"/>
</dbReference>
<dbReference type="AlphaFoldDB" id="A0A914VQL5"/>
<dbReference type="GO" id="GO:0005975">
    <property type="term" value="P:carbohydrate metabolic process"/>
    <property type="evidence" value="ECO:0007669"/>
    <property type="project" value="TreeGrafter"/>
</dbReference>
<dbReference type="PANTHER" id="PTHR10896">
    <property type="entry name" value="GALACTOSYLGALACTOSYLXYLOSYLPROTEIN 3-BETA-GLUCURONOSYLTRANSFERASE BETA-1,3-GLUCURONYLTRANSFERASE"/>
    <property type="match status" value="1"/>
</dbReference>
<evidence type="ECO:0000256" key="12">
    <source>
        <dbReference type="PIRSR" id="PIRSR605027-3"/>
    </source>
</evidence>
<evidence type="ECO:0000256" key="6">
    <source>
        <dbReference type="ARBA" id="ARBA00022968"/>
    </source>
</evidence>
<dbReference type="WBParaSite" id="PSAMB.scaffold2272size24185.g17087.t1">
    <property type="protein sequence ID" value="PSAMB.scaffold2272size24185.g17087.t1"/>
    <property type="gene ID" value="PSAMB.scaffold2272size24185.g17087"/>
</dbReference>
<evidence type="ECO:0000313" key="15">
    <source>
        <dbReference type="Proteomes" id="UP000887566"/>
    </source>
</evidence>